<dbReference type="Gene3D" id="3.30.530.20">
    <property type="match status" value="1"/>
</dbReference>
<keyword evidence="2" id="KW-1185">Reference proteome</keyword>
<gene>
    <name evidence="1" type="ORF">FGK64_16130</name>
</gene>
<dbReference type="Proteomes" id="UP001191082">
    <property type="component" value="Unassembled WGS sequence"/>
</dbReference>
<dbReference type="SUPFAM" id="SSF55961">
    <property type="entry name" value="Bet v1-like"/>
    <property type="match status" value="1"/>
</dbReference>
<comment type="caution">
    <text evidence="1">The sequence shown here is derived from an EMBL/GenBank/DDBJ whole genome shotgun (WGS) entry which is preliminary data.</text>
</comment>
<proteinExistence type="predicted"/>
<dbReference type="EMBL" id="VCPC01000003">
    <property type="protein sequence ID" value="TMV11789.1"/>
    <property type="molecule type" value="Genomic_DNA"/>
</dbReference>
<dbReference type="InterPro" id="IPR019587">
    <property type="entry name" value="Polyketide_cyclase/dehydratase"/>
</dbReference>
<name>A0ABY2X7N2_9RHOB</name>
<dbReference type="Pfam" id="PF10604">
    <property type="entry name" value="Polyketide_cyc2"/>
    <property type="match status" value="1"/>
</dbReference>
<evidence type="ECO:0000313" key="2">
    <source>
        <dbReference type="Proteomes" id="UP001191082"/>
    </source>
</evidence>
<sequence>MEFDSKEDIEAPIEEVFAMLCEFDTFERLALRRGVEVVRKADVPGGGAGMAWAAQFDLRGKTRSLDLELVRFDRPGRMEFDARSGGLDGKMVFTLVALSPRRTRLSADLTLIPRNLSARLLVQSLKLARANLTRKFKLGMANYAKSLEERYRQTV</sequence>
<dbReference type="CDD" id="cd07812">
    <property type="entry name" value="SRPBCC"/>
    <property type="match status" value="1"/>
</dbReference>
<protein>
    <submittedName>
        <fullName evidence="1">SRPBCC family protein</fullName>
    </submittedName>
</protein>
<evidence type="ECO:0000313" key="1">
    <source>
        <dbReference type="EMBL" id="TMV11789.1"/>
    </source>
</evidence>
<reference evidence="1 2" key="1">
    <citation type="submission" date="2019-05" db="EMBL/GenBank/DDBJ databases">
        <title>Marivita sp. nov. isolated from sea sediment.</title>
        <authorList>
            <person name="Kim W."/>
        </authorList>
    </citation>
    <scope>NUCLEOTIDE SEQUENCE [LARGE SCALE GENOMIC DNA]</scope>
    <source>
        <strain evidence="1 2">CAU 1492</strain>
    </source>
</reference>
<dbReference type="InterPro" id="IPR023393">
    <property type="entry name" value="START-like_dom_sf"/>
</dbReference>
<dbReference type="RefSeq" id="WP_138864850.1">
    <property type="nucleotide sequence ID" value="NZ_VCPC01000003.1"/>
</dbReference>
<organism evidence="1 2">
    <name type="scientific">Arenibacterium halophilum</name>
    <dbReference type="NCBI Taxonomy" id="2583821"/>
    <lineage>
        <taxon>Bacteria</taxon>
        <taxon>Pseudomonadati</taxon>
        <taxon>Pseudomonadota</taxon>
        <taxon>Alphaproteobacteria</taxon>
        <taxon>Rhodobacterales</taxon>
        <taxon>Paracoccaceae</taxon>
        <taxon>Arenibacterium</taxon>
    </lineage>
</organism>
<accession>A0ABY2X7N2</accession>